<protein>
    <submittedName>
        <fullName evidence="1">Uncharacterized protein</fullName>
    </submittedName>
</protein>
<proteinExistence type="predicted"/>
<dbReference type="EMBL" id="JAZHXJ010000387">
    <property type="protein sequence ID" value="KAL1862692.1"/>
    <property type="molecule type" value="Genomic_DNA"/>
</dbReference>
<keyword evidence="2" id="KW-1185">Reference proteome</keyword>
<evidence type="ECO:0000313" key="1">
    <source>
        <dbReference type="EMBL" id="KAL1862692.1"/>
    </source>
</evidence>
<name>A0ABR3WIK6_9PEZI</name>
<gene>
    <name evidence="1" type="ORF">VTK73DRAFT_6682</name>
</gene>
<accession>A0ABR3WIK6</accession>
<sequence length="163" mass="17554">MLAVVALPEENASAYLACSRAATAVSKLVRLGLLLRLYSYSPTGLPTLVWAKVVDREMGSITAPVTGSCGEPACTASVPKPCTGDGARGGVEMEWSWTVMTLSMPQIRVGFCLESLLRCPIEAVDQLCSQHLSELLNDDCKAWDDKAENVILWGDDDFKCRGA</sequence>
<comment type="caution">
    <text evidence="1">The sequence shown here is derived from an EMBL/GenBank/DDBJ whole genome shotgun (WGS) entry which is preliminary data.</text>
</comment>
<dbReference type="Proteomes" id="UP001586593">
    <property type="component" value="Unassembled WGS sequence"/>
</dbReference>
<organism evidence="1 2">
    <name type="scientific">Phialemonium thermophilum</name>
    <dbReference type="NCBI Taxonomy" id="223376"/>
    <lineage>
        <taxon>Eukaryota</taxon>
        <taxon>Fungi</taxon>
        <taxon>Dikarya</taxon>
        <taxon>Ascomycota</taxon>
        <taxon>Pezizomycotina</taxon>
        <taxon>Sordariomycetes</taxon>
        <taxon>Sordariomycetidae</taxon>
        <taxon>Cephalothecales</taxon>
        <taxon>Cephalothecaceae</taxon>
        <taxon>Phialemonium</taxon>
    </lineage>
</organism>
<reference evidence="1 2" key="1">
    <citation type="journal article" date="2024" name="Commun. Biol.">
        <title>Comparative genomic analysis of thermophilic fungi reveals convergent evolutionary adaptations and gene losses.</title>
        <authorList>
            <person name="Steindorff A.S."/>
            <person name="Aguilar-Pontes M.V."/>
            <person name="Robinson A.J."/>
            <person name="Andreopoulos B."/>
            <person name="LaButti K."/>
            <person name="Kuo A."/>
            <person name="Mondo S."/>
            <person name="Riley R."/>
            <person name="Otillar R."/>
            <person name="Haridas S."/>
            <person name="Lipzen A."/>
            <person name="Grimwood J."/>
            <person name="Schmutz J."/>
            <person name="Clum A."/>
            <person name="Reid I.D."/>
            <person name="Moisan M.C."/>
            <person name="Butler G."/>
            <person name="Nguyen T.T.M."/>
            <person name="Dewar K."/>
            <person name="Conant G."/>
            <person name="Drula E."/>
            <person name="Henrissat B."/>
            <person name="Hansel C."/>
            <person name="Singer S."/>
            <person name="Hutchinson M.I."/>
            <person name="de Vries R.P."/>
            <person name="Natvig D.O."/>
            <person name="Powell A.J."/>
            <person name="Tsang A."/>
            <person name="Grigoriev I.V."/>
        </authorList>
    </citation>
    <scope>NUCLEOTIDE SEQUENCE [LARGE SCALE GENOMIC DNA]</scope>
    <source>
        <strain evidence="1 2">ATCC 24622</strain>
    </source>
</reference>
<evidence type="ECO:0000313" key="2">
    <source>
        <dbReference type="Proteomes" id="UP001586593"/>
    </source>
</evidence>